<dbReference type="OrthoDB" id="10037289at2759"/>
<dbReference type="EMBL" id="KK088417">
    <property type="protein sequence ID" value="EYE97000.1"/>
    <property type="molecule type" value="Genomic_DNA"/>
</dbReference>
<organism evidence="1 2">
    <name type="scientific">Aspergillus ruber (strain CBS 135680)</name>
    <dbReference type="NCBI Taxonomy" id="1388766"/>
    <lineage>
        <taxon>Eukaryota</taxon>
        <taxon>Fungi</taxon>
        <taxon>Dikarya</taxon>
        <taxon>Ascomycota</taxon>
        <taxon>Pezizomycotina</taxon>
        <taxon>Eurotiomycetes</taxon>
        <taxon>Eurotiomycetidae</taxon>
        <taxon>Eurotiales</taxon>
        <taxon>Aspergillaceae</taxon>
        <taxon>Aspergillus</taxon>
        <taxon>Aspergillus subgen. Aspergillus</taxon>
    </lineage>
</organism>
<evidence type="ECO:0000313" key="1">
    <source>
        <dbReference type="EMBL" id="EYE97000.1"/>
    </source>
</evidence>
<accession>A0A017SL27</accession>
<keyword evidence="2" id="KW-1185">Reference proteome</keyword>
<protein>
    <submittedName>
        <fullName evidence="1">Uncharacterized protein</fullName>
    </submittedName>
</protein>
<dbReference type="GeneID" id="63696570"/>
<dbReference type="Proteomes" id="UP000019804">
    <property type="component" value="Unassembled WGS sequence"/>
</dbReference>
<gene>
    <name evidence="1" type="ORF">EURHEDRAFT_410801</name>
</gene>
<dbReference type="AlphaFoldDB" id="A0A017SL27"/>
<dbReference type="RefSeq" id="XP_040640688.1">
    <property type="nucleotide sequence ID" value="XM_040781446.1"/>
</dbReference>
<proteinExistence type="predicted"/>
<evidence type="ECO:0000313" key="2">
    <source>
        <dbReference type="Proteomes" id="UP000019804"/>
    </source>
</evidence>
<sequence>MASESIPIPRNKRWSAVSASANADMAYQKFLKETPDAYEYVCVCKRPGGEYDEEEESGIGKYQPIECDGGQTCLCRKPAADHPDHPWTFTKAAMDKLTTYRIMMDLRDPDSFSMYIFNDYSGYGAIELAQNLLLDFQEASGNWKERWVVCEALALLLVGNWLVPMNMIDDGDLVQETVILLEHMFLAMLAELEKQDSLGANSNIRNLGLIMGFYASKANEVRSAGYVNTDTDSKTKTYQGQNFVPYLLGYTRKHNIAMYGPSNIDEIIAEGEEEAEENDVKLPTAKKDPWKWATAFTAYERKNQAAFYGRRRKTKIGGDSLDITTFSSQERKAASFTKKDPLTADMIKAIKEGLVLQLA</sequence>
<reference evidence="2" key="1">
    <citation type="journal article" date="2014" name="Nat. Commun.">
        <title>Genomic adaptations of the halophilic Dead Sea filamentous fungus Eurotium rubrum.</title>
        <authorList>
            <person name="Kis-Papo T."/>
            <person name="Weig A.R."/>
            <person name="Riley R."/>
            <person name="Persoh D."/>
            <person name="Salamov A."/>
            <person name="Sun H."/>
            <person name="Lipzen A."/>
            <person name="Wasser S.P."/>
            <person name="Rambold G."/>
            <person name="Grigoriev I.V."/>
            <person name="Nevo E."/>
        </authorList>
    </citation>
    <scope>NUCLEOTIDE SEQUENCE [LARGE SCALE GENOMIC DNA]</scope>
    <source>
        <strain evidence="2">CBS 135680</strain>
    </source>
</reference>
<name>A0A017SL27_ASPRC</name>
<dbReference type="HOGENOM" id="CLU_054097_0_0_1"/>